<protein>
    <submittedName>
        <fullName evidence="1">Uncharacterized protein</fullName>
    </submittedName>
</protein>
<name>A0A1G9IC55_9RHOB</name>
<keyword evidence="2" id="KW-1185">Reference proteome</keyword>
<dbReference type="EMBL" id="FNEK01000073">
    <property type="protein sequence ID" value="SDL22413.1"/>
    <property type="molecule type" value="Genomic_DNA"/>
</dbReference>
<evidence type="ECO:0000313" key="1">
    <source>
        <dbReference type="EMBL" id="SDL22413.1"/>
    </source>
</evidence>
<dbReference type="Proteomes" id="UP000199382">
    <property type="component" value="Unassembled WGS sequence"/>
</dbReference>
<reference evidence="1 2" key="1">
    <citation type="submission" date="2016-10" db="EMBL/GenBank/DDBJ databases">
        <authorList>
            <person name="de Groot N.N."/>
        </authorList>
    </citation>
    <scope>NUCLEOTIDE SEQUENCE [LARGE SCALE GENOMIC DNA]</scope>
    <source>
        <strain evidence="1 2">DSM 25294</strain>
    </source>
</reference>
<dbReference type="RefSeq" id="WP_093162947.1">
    <property type="nucleotide sequence ID" value="NZ_FNEK01000073.1"/>
</dbReference>
<dbReference type="AlphaFoldDB" id="A0A1G9IC55"/>
<dbReference type="STRING" id="571298.SAMN04488026_107323"/>
<proteinExistence type="predicted"/>
<dbReference type="OrthoDB" id="7867557at2"/>
<evidence type="ECO:0000313" key="2">
    <source>
        <dbReference type="Proteomes" id="UP000199382"/>
    </source>
</evidence>
<gene>
    <name evidence="1" type="ORF">SAMN04488026_107323</name>
</gene>
<sequence length="111" mass="11924">MAKPVGATKAINLRIEYEHEQLVRDVIGRIRQGGPGFRAALKALIADESAAEYVPAAEIHARFAALEKRLPDDAAAAALEARIKALETRLAEVETLAFERITRLGADSCGG</sequence>
<organism evidence="1 2">
    <name type="scientific">Aliiruegeria lutimaris</name>
    <dbReference type="NCBI Taxonomy" id="571298"/>
    <lineage>
        <taxon>Bacteria</taxon>
        <taxon>Pseudomonadati</taxon>
        <taxon>Pseudomonadota</taxon>
        <taxon>Alphaproteobacteria</taxon>
        <taxon>Rhodobacterales</taxon>
        <taxon>Roseobacteraceae</taxon>
        <taxon>Aliiruegeria</taxon>
    </lineage>
</organism>
<accession>A0A1G9IC55</accession>